<feature type="domain" description="CMP/dCMP-type deaminase" evidence="15">
    <location>
        <begin position="1"/>
        <end position="121"/>
    </location>
</feature>
<dbReference type="PROSITE" id="PS51747">
    <property type="entry name" value="CYT_DCMP_DEAMINASES_2"/>
    <property type="match status" value="1"/>
</dbReference>
<dbReference type="PROSITE" id="PS00903">
    <property type="entry name" value="CYT_DCMP_DEAMINASES_1"/>
    <property type="match status" value="1"/>
</dbReference>
<evidence type="ECO:0000256" key="11">
    <source>
        <dbReference type="ARBA" id="ARBA00049558"/>
    </source>
</evidence>
<evidence type="ECO:0000256" key="14">
    <source>
        <dbReference type="RuleBase" id="RU364006"/>
    </source>
</evidence>
<keyword evidence="6 13" id="KW-0479">Metal-binding</keyword>
<evidence type="ECO:0000256" key="7">
    <source>
        <dbReference type="ARBA" id="ARBA00022801"/>
    </source>
</evidence>
<dbReference type="GO" id="GO:0005829">
    <property type="term" value="C:cytosol"/>
    <property type="evidence" value="ECO:0007669"/>
    <property type="project" value="TreeGrafter"/>
</dbReference>
<reference evidence="16" key="1">
    <citation type="journal article" date="2020" name="mSystems">
        <title>Genome- and Community-Level Interaction Insights into Carbon Utilization and Element Cycling Functions of Hydrothermarchaeota in Hydrothermal Sediment.</title>
        <authorList>
            <person name="Zhou Z."/>
            <person name="Liu Y."/>
            <person name="Xu W."/>
            <person name="Pan J."/>
            <person name="Luo Z.H."/>
            <person name="Li M."/>
        </authorList>
    </citation>
    <scope>NUCLEOTIDE SEQUENCE [LARGE SCALE GENOMIC DNA]</scope>
    <source>
        <strain evidence="16">SpSt-381</strain>
    </source>
</reference>
<dbReference type="InterPro" id="IPR016193">
    <property type="entry name" value="Cytidine_deaminase-like"/>
</dbReference>
<dbReference type="GO" id="GO:0072527">
    <property type="term" value="P:pyrimidine-containing compound metabolic process"/>
    <property type="evidence" value="ECO:0007669"/>
    <property type="project" value="UniProtKB-ARBA"/>
</dbReference>
<organism evidence="16">
    <name type="scientific">Eiseniibacteriota bacterium</name>
    <dbReference type="NCBI Taxonomy" id="2212470"/>
    <lineage>
        <taxon>Bacteria</taxon>
        <taxon>Candidatus Eiseniibacteriota</taxon>
    </lineage>
</organism>
<name>A0A832MM38_UNCEI</name>
<evidence type="ECO:0000256" key="6">
    <source>
        <dbReference type="ARBA" id="ARBA00022723"/>
    </source>
</evidence>
<dbReference type="AlphaFoldDB" id="A0A832MM38"/>
<evidence type="ECO:0000256" key="9">
    <source>
        <dbReference type="ARBA" id="ARBA00032005"/>
    </source>
</evidence>
<feature type="binding site" evidence="13">
    <location>
        <position position="47"/>
    </location>
    <ligand>
        <name>Zn(2+)</name>
        <dbReference type="ChEBI" id="CHEBI:29105"/>
        <note>catalytic</note>
    </ligand>
</feature>
<dbReference type="InterPro" id="IPR050202">
    <property type="entry name" value="Cyt/Deoxycyt_deaminase"/>
</dbReference>
<gene>
    <name evidence="16" type="ORF">ENR23_14070</name>
</gene>
<evidence type="ECO:0000313" key="16">
    <source>
        <dbReference type="EMBL" id="HGZ44505.1"/>
    </source>
</evidence>
<keyword evidence="8 13" id="KW-0862">Zinc</keyword>
<dbReference type="GO" id="GO:0004126">
    <property type="term" value="F:cytidine deaminase activity"/>
    <property type="evidence" value="ECO:0007669"/>
    <property type="project" value="UniProtKB-UniRule"/>
</dbReference>
<accession>A0A832MM38</accession>
<comment type="catalytic activity">
    <reaction evidence="10 14">
        <text>2'-deoxycytidine + H2O + H(+) = 2'-deoxyuridine + NH4(+)</text>
        <dbReference type="Rhea" id="RHEA:13433"/>
        <dbReference type="ChEBI" id="CHEBI:15377"/>
        <dbReference type="ChEBI" id="CHEBI:15378"/>
        <dbReference type="ChEBI" id="CHEBI:15698"/>
        <dbReference type="ChEBI" id="CHEBI:16450"/>
        <dbReference type="ChEBI" id="CHEBI:28938"/>
        <dbReference type="EC" id="3.5.4.5"/>
    </reaction>
</comment>
<dbReference type="EMBL" id="DSQF01000030">
    <property type="protein sequence ID" value="HGZ44505.1"/>
    <property type="molecule type" value="Genomic_DNA"/>
</dbReference>
<dbReference type="InterPro" id="IPR016192">
    <property type="entry name" value="APOBEC/CMP_deaminase_Zn-bd"/>
</dbReference>
<proteinExistence type="inferred from homology"/>
<evidence type="ECO:0000256" key="2">
    <source>
        <dbReference type="ARBA" id="ARBA00003949"/>
    </source>
</evidence>
<feature type="binding site" evidence="13">
    <location>
        <position position="80"/>
    </location>
    <ligand>
        <name>Zn(2+)</name>
        <dbReference type="ChEBI" id="CHEBI:29105"/>
        <note>catalytic</note>
    </ligand>
</feature>
<evidence type="ECO:0000256" key="10">
    <source>
        <dbReference type="ARBA" id="ARBA00049252"/>
    </source>
</evidence>
<dbReference type="InterPro" id="IPR002125">
    <property type="entry name" value="CMP_dCMP_dom"/>
</dbReference>
<dbReference type="EC" id="3.5.4.5" evidence="4 14"/>
<evidence type="ECO:0000256" key="4">
    <source>
        <dbReference type="ARBA" id="ARBA00012783"/>
    </source>
</evidence>
<dbReference type="SUPFAM" id="SSF53927">
    <property type="entry name" value="Cytidine deaminase-like"/>
    <property type="match status" value="1"/>
</dbReference>
<dbReference type="Gene3D" id="3.40.140.10">
    <property type="entry name" value="Cytidine Deaminase, domain 2"/>
    <property type="match status" value="1"/>
</dbReference>
<evidence type="ECO:0000256" key="1">
    <source>
        <dbReference type="ARBA" id="ARBA00001947"/>
    </source>
</evidence>
<dbReference type="GO" id="GO:0055086">
    <property type="term" value="P:nucleobase-containing small molecule metabolic process"/>
    <property type="evidence" value="ECO:0007669"/>
    <property type="project" value="UniProtKB-ARBA"/>
</dbReference>
<evidence type="ECO:0000256" key="8">
    <source>
        <dbReference type="ARBA" id="ARBA00022833"/>
    </source>
</evidence>
<dbReference type="PANTHER" id="PTHR11644:SF2">
    <property type="entry name" value="CYTIDINE DEAMINASE"/>
    <property type="match status" value="1"/>
</dbReference>
<comment type="similarity">
    <text evidence="3 14">Belongs to the cytidine and deoxycytidylate deaminase family.</text>
</comment>
<sequence>MAAAERARRTAYAPYSRFPVGAALLAADGRLFLGCNVENASFGLSICAERNAVWKAVSEGAREFVAVAVTAGPGRGASPCGACRQVLHEFGPGMVVFWREGAARIVGRPIERLLERAFAFPRRRSR</sequence>
<comment type="catalytic activity">
    <reaction evidence="11 14">
        <text>cytidine + H2O + H(+) = uridine + NH4(+)</text>
        <dbReference type="Rhea" id="RHEA:16069"/>
        <dbReference type="ChEBI" id="CHEBI:15377"/>
        <dbReference type="ChEBI" id="CHEBI:15378"/>
        <dbReference type="ChEBI" id="CHEBI:16704"/>
        <dbReference type="ChEBI" id="CHEBI:17562"/>
        <dbReference type="ChEBI" id="CHEBI:28938"/>
        <dbReference type="EC" id="3.5.4.5"/>
    </reaction>
</comment>
<comment type="caution">
    <text evidence="16">The sequence shown here is derived from an EMBL/GenBank/DDBJ whole genome shotgun (WGS) entry which is preliminary data.</text>
</comment>
<feature type="active site" description="Proton donor" evidence="12">
    <location>
        <position position="49"/>
    </location>
</feature>
<dbReference type="FunFam" id="3.40.140.10:FF:000008">
    <property type="entry name" value="Cytidine deaminase"/>
    <property type="match status" value="1"/>
</dbReference>
<dbReference type="CDD" id="cd01283">
    <property type="entry name" value="cytidine_deaminase"/>
    <property type="match status" value="1"/>
</dbReference>
<dbReference type="NCBIfam" id="NF004064">
    <property type="entry name" value="PRK05578.1"/>
    <property type="match status" value="1"/>
</dbReference>
<dbReference type="NCBIfam" id="TIGR01354">
    <property type="entry name" value="cyt_deam_tetra"/>
    <property type="match status" value="1"/>
</dbReference>
<evidence type="ECO:0000256" key="12">
    <source>
        <dbReference type="PIRSR" id="PIRSR606262-1"/>
    </source>
</evidence>
<keyword evidence="7 14" id="KW-0378">Hydrolase</keyword>
<evidence type="ECO:0000256" key="13">
    <source>
        <dbReference type="PIRSR" id="PIRSR606262-3"/>
    </source>
</evidence>
<comment type="cofactor">
    <cofactor evidence="1 13 14">
        <name>Zn(2+)</name>
        <dbReference type="ChEBI" id="CHEBI:29105"/>
    </cofactor>
</comment>
<dbReference type="InterPro" id="IPR006262">
    <property type="entry name" value="Cyt_deam_tetra"/>
</dbReference>
<feature type="binding site" evidence="13">
    <location>
        <position position="83"/>
    </location>
    <ligand>
        <name>Zn(2+)</name>
        <dbReference type="ChEBI" id="CHEBI:29105"/>
        <note>catalytic</note>
    </ligand>
</feature>
<protein>
    <recommendedName>
        <fullName evidence="5 14">Cytidine deaminase</fullName>
        <ecNumber evidence="4 14">3.5.4.5</ecNumber>
    </recommendedName>
    <alternativeName>
        <fullName evidence="9 14">Cytidine aminohydrolase</fullName>
    </alternativeName>
</protein>
<comment type="function">
    <text evidence="2 14">This enzyme scavenges exogenous and endogenous cytidine and 2'-deoxycytidine for UMP synthesis.</text>
</comment>
<evidence type="ECO:0000256" key="5">
    <source>
        <dbReference type="ARBA" id="ARBA00018266"/>
    </source>
</evidence>
<dbReference type="GO" id="GO:0042802">
    <property type="term" value="F:identical protein binding"/>
    <property type="evidence" value="ECO:0007669"/>
    <property type="project" value="UniProtKB-ARBA"/>
</dbReference>
<dbReference type="GO" id="GO:0008270">
    <property type="term" value="F:zinc ion binding"/>
    <property type="evidence" value="ECO:0007669"/>
    <property type="project" value="UniProtKB-UniRule"/>
</dbReference>
<dbReference type="PANTHER" id="PTHR11644">
    <property type="entry name" value="CYTIDINE DEAMINASE"/>
    <property type="match status" value="1"/>
</dbReference>
<dbReference type="Pfam" id="PF00383">
    <property type="entry name" value="dCMP_cyt_deam_1"/>
    <property type="match status" value="1"/>
</dbReference>
<evidence type="ECO:0000256" key="3">
    <source>
        <dbReference type="ARBA" id="ARBA00006576"/>
    </source>
</evidence>
<evidence type="ECO:0000259" key="15">
    <source>
        <dbReference type="PROSITE" id="PS51747"/>
    </source>
</evidence>